<comment type="caution">
    <text evidence="1">The sequence shown here is derived from an EMBL/GenBank/DDBJ whole genome shotgun (WGS) entry which is preliminary data.</text>
</comment>
<proteinExistence type="predicted"/>
<dbReference type="RefSeq" id="WP_340296159.1">
    <property type="nucleotide sequence ID" value="NZ_JBBEOI010000436.1"/>
</dbReference>
<dbReference type="Gene3D" id="3.30.530.20">
    <property type="match status" value="1"/>
</dbReference>
<dbReference type="Proteomes" id="UP001595685">
    <property type="component" value="Unassembled WGS sequence"/>
</dbReference>
<accession>A0ABV7WGC1</accession>
<keyword evidence="2" id="KW-1185">Reference proteome</keyword>
<dbReference type="SUPFAM" id="SSF55961">
    <property type="entry name" value="Bet v1-like"/>
    <property type="match status" value="1"/>
</dbReference>
<dbReference type="Pfam" id="PF10604">
    <property type="entry name" value="Polyketide_cyc2"/>
    <property type="match status" value="1"/>
</dbReference>
<evidence type="ECO:0000313" key="2">
    <source>
        <dbReference type="Proteomes" id="UP001595685"/>
    </source>
</evidence>
<evidence type="ECO:0000313" key="1">
    <source>
        <dbReference type="EMBL" id="MFC3687601.1"/>
    </source>
</evidence>
<sequence>MARAQGPVTVDEAWQRYLRPERWAEWSPQVRHVDSDSDVIAAGSAGTVRTVGGVHVRFVVLDVDAAARSWSWRVRVGPLVMVLDHLLHARPGGGTRAEVVIHAPFPVARLYRVPATVALYRLVH</sequence>
<reference evidence="2" key="1">
    <citation type="journal article" date="2019" name="Int. J. Syst. Evol. Microbiol.">
        <title>The Global Catalogue of Microorganisms (GCM) 10K type strain sequencing project: providing services to taxonomists for standard genome sequencing and annotation.</title>
        <authorList>
            <consortium name="The Broad Institute Genomics Platform"/>
            <consortium name="The Broad Institute Genome Sequencing Center for Infectious Disease"/>
            <person name="Wu L."/>
            <person name="Ma J."/>
        </authorList>
    </citation>
    <scope>NUCLEOTIDE SEQUENCE [LARGE SCALE GENOMIC DNA]</scope>
    <source>
        <strain evidence="2">NCAIM B.02333</strain>
    </source>
</reference>
<organism evidence="1 2">
    <name type="scientific">Aquipuribacter hungaricus</name>
    <dbReference type="NCBI Taxonomy" id="545624"/>
    <lineage>
        <taxon>Bacteria</taxon>
        <taxon>Bacillati</taxon>
        <taxon>Actinomycetota</taxon>
        <taxon>Actinomycetes</taxon>
        <taxon>Micrococcales</taxon>
        <taxon>Intrasporangiaceae</taxon>
        <taxon>Aquipuribacter</taxon>
    </lineage>
</organism>
<dbReference type="InterPro" id="IPR019587">
    <property type="entry name" value="Polyketide_cyclase/dehydratase"/>
</dbReference>
<protein>
    <submittedName>
        <fullName evidence="1">SRPBCC family protein</fullName>
    </submittedName>
</protein>
<dbReference type="InterPro" id="IPR023393">
    <property type="entry name" value="START-like_dom_sf"/>
</dbReference>
<gene>
    <name evidence="1" type="ORF">ACFOLH_04525</name>
</gene>
<name>A0ABV7WGC1_9MICO</name>
<dbReference type="EMBL" id="JBHRWW010000002">
    <property type="protein sequence ID" value="MFC3687601.1"/>
    <property type="molecule type" value="Genomic_DNA"/>
</dbReference>